<dbReference type="Proteomes" id="UP001107558">
    <property type="component" value="Chromosome 1"/>
</dbReference>
<dbReference type="Gene3D" id="2.60.40.10">
    <property type="entry name" value="Immunoglobulins"/>
    <property type="match status" value="6"/>
</dbReference>
<feature type="transmembrane region" description="Helical" evidence="17">
    <location>
        <begin position="702"/>
        <end position="725"/>
    </location>
</feature>
<dbReference type="SUPFAM" id="SSF49265">
    <property type="entry name" value="Fibronectin type III"/>
    <property type="match status" value="1"/>
</dbReference>
<keyword evidence="4 18" id="KW-0732">Signal</keyword>
<evidence type="ECO:0000256" key="18">
    <source>
        <dbReference type="SAM" id="SignalP"/>
    </source>
</evidence>
<feature type="chain" id="PRO_5039917132" description="Interference hedgehog" evidence="18">
    <location>
        <begin position="28"/>
        <end position="931"/>
    </location>
</feature>
<evidence type="ECO:0000256" key="15">
    <source>
        <dbReference type="ARBA" id="ARBA00041099"/>
    </source>
</evidence>
<evidence type="ECO:0000313" key="21">
    <source>
        <dbReference type="EMBL" id="KAG5682201.1"/>
    </source>
</evidence>
<comment type="subcellular location">
    <subcellularLocation>
        <location evidence="1">Membrane</location>
        <topology evidence="1">Single-pass type I membrane protein</topology>
    </subcellularLocation>
</comment>
<dbReference type="InterPro" id="IPR007110">
    <property type="entry name" value="Ig-like_dom"/>
</dbReference>
<dbReference type="CDD" id="cd00063">
    <property type="entry name" value="FN3"/>
    <property type="match status" value="2"/>
</dbReference>
<feature type="compositionally biased region" description="Polar residues" evidence="16">
    <location>
        <begin position="742"/>
        <end position="757"/>
    </location>
</feature>
<evidence type="ECO:0000256" key="9">
    <source>
        <dbReference type="ARBA" id="ARBA00023157"/>
    </source>
</evidence>
<keyword evidence="2" id="KW-0358">Heparin-binding</keyword>
<dbReference type="InterPro" id="IPR003961">
    <property type="entry name" value="FN3_dom"/>
</dbReference>
<feature type="domain" description="Ig-like" evidence="19">
    <location>
        <begin position="335"/>
        <end position="419"/>
    </location>
</feature>
<dbReference type="SMART" id="SM00408">
    <property type="entry name" value="IGc2"/>
    <property type="match status" value="3"/>
</dbReference>
<evidence type="ECO:0000313" key="22">
    <source>
        <dbReference type="Proteomes" id="UP001107558"/>
    </source>
</evidence>
<accession>A0A9J6CJ07</accession>
<dbReference type="OrthoDB" id="9998697at2759"/>
<gene>
    <name evidence="21" type="ORF">PVAND_011568</name>
</gene>
<evidence type="ECO:0000259" key="19">
    <source>
        <dbReference type="PROSITE" id="PS50835"/>
    </source>
</evidence>
<keyword evidence="7 17" id="KW-1133">Transmembrane helix</keyword>
<dbReference type="AlphaFoldDB" id="A0A9J6CJ07"/>
<dbReference type="EMBL" id="JADBJN010000001">
    <property type="protein sequence ID" value="KAG5682201.1"/>
    <property type="molecule type" value="Genomic_DNA"/>
</dbReference>
<feature type="domain" description="Ig-like" evidence="19">
    <location>
        <begin position="243"/>
        <end position="330"/>
    </location>
</feature>
<keyword evidence="22" id="KW-1185">Reference proteome</keyword>
<feature type="region of interest" description="Disordered" evidence="16">
    <location>
        <begin position="736"/>
        <end position="762"/>
    </location>
</feature>
<evidence type="ECO:0000256" key="17">
    <source>
        <dbReference type="SAM" id="Phobius"/>
    </source>
</evidence>
<dbReference type="GO" id="GO:0098609">
    <property type="term" value="P:cell-cell adhesion"/>
    <property type="evidence" value="ECO:0007669"/>
    <property type="project" value="TreeGrafter"/>
</dbReference>
<evidence type="ECO:0000256" key="5">
    <source>
        <dbReference type="ARBA" id="ARBA00022737"/>
    </source>
</evidence>
<feature type="region of interest" description="Disordered" evidence="16">
    <location>
        <begin position="901"/>
        <end position="931"/>
    </location>
</feature>
<dbReference type="InterPro" id="IPR036116">
    <property type="entry name" value="FN3_sf"/>
</dbReference>
<comment type="caution">
    <text evidence="21">The sequence shown here is derived from an EMBL/GenBank/DDBJ whole genome shotgun (WGS) entry which is preliminary data.</text>
</comment>
<keyword evidence="10" id="KW-0325">Glycoprotein</keyword>
<dbReference type="PANTHER" id="PTHR44170:SF33">
    <property type="entry name" value="BROTHER OF IHOG, ISOFORM G-RELATED"/>
    <property type="match status" value="1"/>
</dbReference>
<keyword evidence="11" id="KW-0393">Immunoglobulin domain</keyword>
<comment type="subunit">
    <text evidence="14">Homodimer. Heterotetramer; 2 iHog chains bind 2 hh chains when facilitated by heparin, heparin is required to promote high-affinity interactions between hh and iHog.</text>
</comment>
<dbReference type="Pfam" id="PF13895">
    <property type="entry name" value="Ig_2"/>
    <property type="match status" value="1"/>
</dbReference>
<dbReference type="PROSITE" id="PS50853">
    <property type="entry name" value="FN3"/>
    <property type="match status" value="2"/>
</dbReference>
<keyword evidence="5" id="KW-0677">Repeat</keyword>
<dbReference type="Pfam" id="PF13927">
    <property type="entry name" value="Ig_3"/>
    <property type="match status" value="2"/>
</dbReference>
<keyword evidence="6" id="KW-0654">Proteoglycan</keyword>
<evidence type="ECO:0000256" key="2">
    <source>
        <dbReference type="ARBA" id="ARBA00022674"/>
    </source>
</evidence>
<proteinExistence type="inferred from homology"/>
<comment type="function">
    <text evidence="12">Mediates response to the active Hedgehog (Hh) protein signal in embryos, functioning upstream or at the level of patched (ptc).</text>
</comment>
<dbReference type="PROSITE" id="PS50835">
    <property type="entry name" value="IG_LIKE"/>
    <property type="match status" value="2"/>
</dbReference>
<evidence type="ECO:0000256" key="4">
    <source>
        <dbReference type="ARBA" id="ARBA00022729"/>
    </source>
</evidence>
<evidence type="ECO:0000256" key="16">
    <source>
        <dbReference type="SAM" id="MobiDB-lite"/>
    </source>
</evidence>
<evidence type="ECO:0000256" key="12">
    <source>
        <dbReference type="ARBA" id="ARBA00037573"/>
    </source>
</evidence>
<evidence type="ECO:0000256" key="13">
    <source>
        <dbReference type="ARBA" id="ARBA00038144"/>
    </source>
</evidence>
<dbReference type="FunFam" id="2.60.40.10:FF:000032">
    <property type="entry name" value="palladin isoform X1"/>
    <property type="match status" value="1"/>
</dbReference>
<evidence type="ECO:0000256" key="14">
    <source>
        <dbReference type="ARBA" id="ARBA00038530"/>
    </source>
</evidence>
<evidence type="ECO:0000256" key="3">
    <source>
        <dbReference type="ARBA" id="ARBA00022692"/>
    </source>
</evidence>
<feature type="compositionally biased region" description="Polar residues" evidence="16">
    <location>
        <begin position="917"/>
        <end position="931"/>
    </location>
</feature>
<dbReference type="SMART" id="SM00409">
    <property type="entry name" value="IG"/>
    <property type="match status" value="4"/>
</dbReference>
<dbReference type="PANTHER" id="PTHR44170">
    <property type="entry name" value="PROTEIN SIDEKICK"/>
    <property type="match status" value="1"/>
</dbReference>
<reference evidence="21" key="1">
    <citation type="submission" date="2021-03" db="EMBL/GenBank/DDBJ databases">
        <title>Chromosome level genome of the anhydrobiotic midge Polypedilum vanderplanki.</title>
        <authorList>
            <person name="Yoshida Y."/>
            <person name="Kikawada T."/>
            <person name="Gusev O."/>
        </authorList>
    </citation>
    <scope>NUCLEOTIDE SEQUENCE</scope>
    <source>
        <strain evidence="21">NIAS01</strain>
        <tissue evidence="21">Whole body or cell culture</tissue>
    </source>
</reference>
<evidence type="ECO:0000256" key="10">
    <source>
        <dbReference type="ARBA" id="ARBA00023180"/>
    </source>
</evidence>
<dbReference type="SUPFAM" id="SSF48726">
    <property type="entry name" value="Immunoglobulin"/>
    <property type="match status" value="3"/>
</dbReference>
<sequence length="931" mass="105009">MQHIYFNQKSFMLLMLIYYLILSQCHAYKHDSETSLGTYMTVAPESTDAPAGDEVQLQCELNLPPEKVEFHFRPQNSTINDRDRIIDIQKMTSYNITTKDRLSKLHVYVNQKTVGDYRCVAWFGASAHASTSAKLRLASISLEDRDTRKPLISLKIAPRNSIILRCGNVTSSPDPVWSYYKDDILLPTSNQVQSKYGGYILKNLTDKDSGIYSCSAMNTVAGTEIKLPQRYSITVTPTSRSAPSFLLEPLSSFAVKPGENVLLECSAVSNPVFKATWSRPDKNLNLNDDRISIMGYGLQINNVKMEDEGTYICRLDNGENSVKIHTIKLNILQMPEIQEGPKTSLTNESESLELQCHATGSPTPDIYWMINGENVQFDPLIKQEGAKLIISSVEKRHAGIVQCFARNEVGEVNEGALLQVNPKQIDGEGKPIPLGRMPHKSKSRNNNNRMHNGKRKNKGPNLPNIAKPNITRLNDEAVMVKWSVMQQTSMEGSLPIQFFKVQYILIPQEVQQRKNEDWITLSEDIPPHLRSYEIHNLKPDNHYKFRISAVYSNNDNKQSPIRRFHLKRIKQNSKNNLPIPTEIHIESISETEVKVKWSIPEAIHHQHYSFGGFYISYRPTTSADDYLVVSCEGSHKRHHNIKFLEPGTNYEFKIQSFSAMAASEFSSIVTGRTLRTTVPPYTTPPTIKSVKTDIKSQNPTSFLPLIIIGGCALLVLILILVFIALKKRRDIVNNQHEEQESKSNPNHIQVDSVTNGRRSPILRNNRHLNGILRINITPNPLTDEKNRLELSSIGLNNNNNCLSSSQNDVNALGIPIIPPTTHQQLPPLGPHRKTLERNIRNNHHNQMPNGIIESTKTMIDGDLGVSARSASIRRQPFINGSNNSINNSSPRIIRSHQRVQRSPMLTRTASKRRGDIEQSTASLNSVNSIEV</sequence>
<keyword evidence="3 17" id="KW-0812">Transmembrane</keyword>
<feature type="domain" description="Fibronectin type-III" evidence="20">
    <location>
        <begin position="464"/>
        <end position="569"/>
    </location>
</feature>
<dbReference type="InterPro" id="IPR003599">
    <property type="entry name" value="Ig_sub"/>
</dbReference>
<dbReference type="GO" id="GO:0007399">
    <property type="term" value="P:nervous system development"/>
    <property type="evidence" value="ECO:0007669"/>
    <property type="project" value="TreeGrafter"/>
</dbReference>
<feature type="domain" description="Fibronectin type-III" evidence="20">
    <location>
        <begin position="579"/>
        <end position="676"/>
    </location>
</feature>
<evidence type="ECO:0000256" key="6">
    <source>
        <dbReference type="ARBA" id="ARBA00022974"/>
    </source>
</evidence>
<dbReference type="CDD" id="cd00096">
    <property type="entry name" value="Ig"/>
    <property type="match status" value="2"/>
</dbReference>
<dbReference type="InterPro" id="IPR003598">
    <property type="entry name" value="Ig_sub2"/>
</dbReference>
<name>A0A9J6CJ07_POLVA</name>
<evidence type="ECO:0000259" key="20">
    <source>
        <dbReference type="PROSITE" id="PS50853"/>
    </source>
</evidence>
<comment type="similarity">
    <text evidence="13">Belongs to the immunoglobulin superfamily. IHOG family.</text>
</comment>
<evidence type="ECO:0000256" key="1">
    <source>
        <dbReference type="ARBA" id="ARBA00004479"/>
    </source>
</evidence>
<feature type="signal peptide" evidence="18">
    <location>
        <begin position="1"/>
        <end position="27"/>
    </location>
</feature>
<evidence type="ECO:0000256" key="7">
    <source>
        <dbReference type="ARBA" id="ARBA00022989"/>
    </source>
</evidence>
<evidence type="ECO:0000256" key="8">
    <source>
        <dbReference type="ARBA" id="ARBA00023136"/>
    </source>
</evidence>
<protein>
    <recommendedName>
        <fullName evidence="15">Interference hedgehog</fullName>
    </recommendedName>
</protein>
<keyword evidence="9" id="KW-1015">Disulfide bond</keyword>
<dbReference type="Pfam" id="PF00041">
    <property type="entry name" value="fn3"/>
    <property type="match status" value="2"/>
</dbReference>
<dbReference type="InterPro" id="IPR013783">
    <property type="entry name" value="Ig-like_fold"/>
</dbReference>
<feature type="region of interest" description="Disordered" evidence="16">
    <location>
        <begin position="423"/>
        <end position="468"/>
    </location>
</feature>
<evidence type="ECO:0000256" key="11">
    <source>
        <dbReference type="ARBA" id="ARBA00023319"/>
    </source>
</evidence>
<organism evidence="21 22">
    <name type="scientific">Polypedilum vanderplanki</name>
    <name type="common">Sleeping chironomid midge</name>
    <dbReference type="NCBI Taxonomy" id="319348"/>
    <lineage>
        <taxon>Eukaryota</taxon>
        <taxon>Metazoa</taxon>
        <taxon>Ecdysozoa</taxon>
        <taxon>Arthropoda</taxon>
        <taxon>Hexapoda</taxon>
        <taxon>Insecta</taxon>
        <taxon>Pterygota</taxon>
        <taxon>Neoptera</taxon>
        <taxon>Endopterygota</taxon>
        <taxon>Diptera</taxon>
        <taxon>Nematocera</taxon>
        <taxon>Chironomoidea</taxon>
        <taxon>Chironomidae</taxon>
        <taxon>Chironominae</taxon>
        <taxon>Polypedilum</taxon>
        <taxon>Polypedilum</taxon>
    </lineage>
</organism>
<dbReference type="InterPro" id="IPR036179">
    <property type="entry name" value="Ig-like_dom_sf"/>
</dbReference>
<keyword evidence="8 17" id="KW-0472">Membrane</keyword>
<dbReference type="SMART" id="SM00060">
    <property type="entry name" value="FN3"/>
    <property type="match status" value="2"/>
</dbReference>